<sequence length="116" mass="12416">MQACNYRRATGAFGVALFALAMTTAMAQESKEKVQGEAQEVVGQCQQQALQGPAGQALTGNPIYETNAADYEPGKAFELQISFLGHGNTFHTVTCQVDEQGNVTYKGVEETGQPQI</sequence>
<evidence type="ECO:0000313" key="2">
    <source>
        <dbReference type="EMBL" id="SDL16565.1"/>
    </source>
</evidence>
<name>A0A1G9HUR4_9GAMM</name>
<gene>
    <name evidence="2" type="ORF">SAMN05661010_00922</name>
</gene>
<feature type="chain" id="PRO_5011472642" description="Secreted protein" evidence="1">
    <location>
        <begin position="28"/>
        <end position="116"/>
    </location>
</feature>
<dbReference type="RefSeq" id="WP_089726033.1">
    <property type="nucleotide sequence ID" value="NZ_FNGI01000002.1"/>
</dbReference>
<keyword evidence="3" id="KW-1185">Reference proteome</keyword>
<accession>A0A1G9HUR4</accession>
<reference evidence="2 3" key="1">
    <citation type="submission" date="2016-10" db="EMBL/GenBank/DDBJ databases">
        <authorList>
            <person name="de Groot N.N."/>
        </authorList>
    </citation>
    <scope>NUCLEOTIDE SEQUENCE [LARGE SCALE GENOMIC DNA]</scope>
    <source>
        <strain evidence="2 3">DSM 14789</strain>
    </source>
</reference>
<evidence type="ECO:0008006" key="4">
    <source>
        <dbReference type="Google" id="ProtNLM"/>
    </source>
</evidence>
<dbReference type="OrthoDB" id="6173935at2"/>
<organism evidence="2 3">
    <name type="scientific">Modicisalibacter muralis</name>
    <dbReference type="NCBI Taxonomy" id="119000"/>
    <lineage>
        <taxon>Bacteria</taxon>
        <taxon>Pseudomonadati</taxon>
        <taxon>Pseudomonadota</taxon>
        <taxon>Gammaproteobacteria</taxon>
        <taxon>Oceanospirillales</taxon>
        <taxon>Halomonadaceae</taxon>
        <taxon>Modicisalibacter</taxon>
    </lineage>
</organism>
<protein>
    <recommendedName>
        <fullName evidence="4">Secreted protein</fullName>
    </recommendedName>
</protein>
<feature type="signal peptide" evidence="1">
    <location>
        <begin position="1"/>
        <end position="27"/>
    </location>
</feature>
<proteinExistence type="predicted"/>
<dbReference type="STRING" id="119000.SAMN05661010_00922"/>
<dbReference type="EMBL" id="FNGI01000002">
    <property type="protein sequence ID" value="SDL16565.1"/>
    <property type="molecule type" value="Genomic_DNA"/>
</dbReference>
<dbReference type="AlphaFoldDB" id="A0A1G9HUR4"/>
<dbReference type="Proteomes" id="UP000198654">
    <property type="component" value="Unassembled WGS sequence"/>
</dbReference>
<evidence type="ECO:0000256" key="1">
    <source>
        <dbReference type="SAM" id="SignalP"/>
    </source>
</evidence>
<keyword evidence="1" id="KW-0732">Signal</keyword>
<evidence type="ECO:0000313" key="3">
    <source>
        <dbReference type="Proteomes" id="UP000198654"/>
    </source>
</evidence>